<keyword evidence="2" id="KW-0806">Transcription termination</keyword>
<evidence type="ECO:0000256" key="5">
    <source>
        <dbReference type="ARBA" id="ARBA00022833"/>
    </source>
</evidence>
<dbReference type="FunFam" id="1.25.70.10:FF:000001">
    <property type="entry name" value="Mitochondrial transcription termination factor-like"/>
    <property type="match status" value="1"/>
</dbReference>
<evidence type="ECO:0000256" key="6">
    <source>
        <dbReference type="ARBA" id="ARBA00022946"/>
    </source>
</evidence>
<evidence type="ECO:0000256" key="1">
    <source>
        <dbReference type="ARBA" id="ARBA00007692"/>
    </source>
</evidence>
<dbReference type="PANTHER" id="PTHR13068:SF204">
    <property type="entry name" value="TRANSCRIPTION TERMINATION FACTOR FAMILY PROTEIN, PUTATIVE ISOFORM 1-RELATED"/>
    <property type="match status" value="1"/>
</dbReference>
<keyword evidence="2" id="KW-0805">Transcription regulation</keyword>
<dbReference type="InterPro" id="IPR003656">
    <property type="entry name" value="Znf_BED"/>
</dbReference>
<accession>A0A6P6A6U7</accession>
<dbReference type="OrthoDB" id="637682at2759"/>
<dbReference type="AlphaFoldDB" id="A0A6P6A6U7"/>
<keyword evidence="2" id="KW-0804">Transcription</keyword>
<keyword evidence="4" id="KW-0863">Zinc-finger</keyword>
<evidence type="ECO:0000256" key="4">
    <source>
        <dbReference type="ARBA" id="ARBA00022771"/>
    </source>
</evidence>
<evidence type="ECO:0000256" key="2">
    <source>
        <dbReference type="ARBA" id="ARBA00022472"/>
    </source>
</evidence>
<comment type="similarity">
    <text evidence="1">Belongs to the mTERF family.</text>
</comment>
<reference evidence="9" key="1">
    <citation type="submission" date="2025-08" db="UniProtKB">
        <authorList>
            <consortium name="RefSeq"/>
        </authorList>
    </citation>
    <scope>IDENTIFICATION</scope>
    <source>
        <tissue evidence="9">Fruit stalk</tissue>
    </source>
</reference>
<dbReference type="Pfam" id="PF02536">
    <property type="entry name" value="mTERF"/>
    <property type="match status" value="2"/>
</dbReference>
<evidence type="ECO:0000313" key="8">
    <source>
        <dbReference type="Proteomes" id="UP000515121"/>
    </source>
</evidence>
<keyword evidence="8" id="KW-1185">Reference proteome</keyword>
<keyword evidence="3" id="KW-0479">Metal-binding</keyword>
<gene>
    <name evidence="9" type="primary">LOC111306837</name>
</gene>
<dbReference type="GO" id="GO:0003677">
    <property type="term" value="F:DNA binding"/>
    <property type="evidence" value="ECO:0007669"/>
    <property type="project" value="InterPro"/>
</dbReference>
<dbReference type="KEGG" id="dzi:111306837"/>
<proteinExistence type="inferred from homology"/>
<evidence type="ECO:0000256" key="3">
    <source>
        <dbReference type="ARBA" id="ARBA00022723"/>
    </source>
</evidence>
<dbReference type="GeneID" id="111306837"/>
<dbReference type="Pfam" id="PF02892">
    <property type="entry name" value="zf-BED"/>
    <property type="match status" value="1"/>
</dbReference>
<evidence type="ECO:0000313" key="9">
    <source>
        <dbReference type="RefSeq" id="XP_022760542.1"/>
    </source>
</evidence>
<keyword evidence="5" id="KW-0862">Zinc</keyword>
<dbReference type="InterPro" id="IPR003690">
    <property type="entry name" value="MTERF"/>
</dbReference>
<dbReference type="GO" id="GO:0008270">
    <property type="term" value="F:zinc ion binding"/>
    <property type="evidence" value="ECO:0007669"/>
    <property type="project" value="UniProtKB-KW"/>
</dbReference>
<evidence type="ECO:0000259" key="7">
    <source>
        <dbReference type="Pfam" id="PF02892"/>
    </source>
</evidence>
<keyword evidence="6" id="KW-0809">Transit peptide</keyword>
<dbReference type="PANTHER" id="PTHR13068">
    <property type="entry name" value="CGI-12 PROTEIN-RELATED"/>
    <property type="match status" value="1"/>
</dbReference>
<sequence length="534" mass="60640">MPSVVNLIPISMSYFLCKTILHGRQDVTAPQSHKLLGVAASLTLRYTSSSSNELSFTVSYLKNKCGLSLESALTASRYVHFETPEKPASVIALFKNHGFSELQITRLIEKRPVVLTSAVKKTLLPKLEFFRSKGVSSPDLAQILCHNPNILVSSLEKQIIPSFNFLSNVLKSDEKVIRAVKRSPRLMGYNINAILLPNINILLDNGVPESNIVTPLYALSTTLIKNPIRFKDMVEEAKEMGFNPSRRMFMVALFAMSSISKPTWKRKFEVFKKFGWSEEEVFKAFRRCPTFIEVSEDKFMVTMDFLVNKMGIQSSLIAKRPRILLMSLEKKIVPRGLFALDLLSKGVIKRINLQALLETSDDLFIEKFVSCYKEEASELLKLYQEKLNLSKNWKMALEMESQTLHPSSHEDSNEHVASSITVPRLLQEGGLKFGKSLLCLTQRRYEQLHGDSKERAKCIHCGKVLIGEPRSGTSSLKCHLKKCPKRQVHECEVGPPSNIESDVYREMIAENVIEHGYPFEWVEHRKLGLLLLFK</sequence>
<dbReference type="RefSeq" id="XP_022760542.1">
    <property type="nucleotide sequence ID" value="XM_022904807.1"/>
</dbReference>
<organism evidence="8 9">
    <name type="scientific">Durio zibethinus</name>
    <name type="common">Durian</name>
    <dbReference type="NCBI Taxonomy" id="66656"/>
    <lineage>
        <taxon>Eukaryota</taxon>
        <taxon>Viridiplantae</taxon>
        <taxon>Streptophyta</taxon>
        <taxon>Embryophyta</taxon>
        <taxon>Tracheophyta</taxon>
        <taxon>Spermatophyta</taxon>
        <taxon>Magnoliopsida</taxon>
        <taxon>eudicotyledons</taxon>
        <taxon>Gunneridae</taxon>
        <taxon>Pentapetalae</taxon>
        <taxon>rosids</taxon>
        <taxon>malvids</taxon>
        <taxon>Malvales</taxon>
        <taxon>Malvaceae</taxon>
        <taxon>Helicteroideae</taxon>
        <taxon>Durio</taxon>
    </lineage>
</organism>
<dbReference type="Proteomes" id="UP000515121">
    <property type="component" value="Unplaced"/>
</dbReference>
<dbReference type="SMART" id="SM00614">
    <property type="entry name" value="ZnF_BED"/>
    <property type="match status" value="1"/>
</dbReference>
<feature type="domain" description="BED-type" evidence="7">
    <location>
        <begin position="453"/>
        <end position="483"/>
    </location>
</feature>
<dbReference type="Gene3D" id="1.25.70.10">
    <property type="entry name" value="Transcription termination factor 3, mitochondrial"/>
    <property type="match status" value="1"/>
</dbReference>
<protein>
    <submittedName>
        <fullName evidence="9">Uncharacterized protein LOC111306837</fullName>
    </submittedName>
</protein>
<name>A0A6P6A6U7_DURZI</name>
<dbReference type="SMART" id="SM00733">
    <property type="entry name" value="Mterf"/>
    <property type="match status" value="6"/>
</dbReference>
<dbReference type="GO" id="GO:0006353">
    <property type="term" value="P:DNA-templated transcription termination"/>
    <property type="evidence" value="ECO:0007669"/>
    <property type="project" value="UniProtKB-KW"/>
</dbReference>
<dbReference type="InterPro" id="IPR038538">
    <property type="entry name" value="MTERF_sf"/>
</dbReference>